<feature type="compositionally biased region" description="Basic and acidic residues" evidence="1">
    <location>
        <begin position="8"/>
        <end position="23"/>
    </location>
</feature>
<evidence type="ECO:0000256" key="1">
    <source>
        <dbReference type="SAM" id="MobiDB-lite"/>
    </source>
</evidence>
<gene>
    <name evidence="2" type="ORF">LWI28_021273</name>
</gene>
<evidence type="ECO:0000313" key="2">
    <source>
        <dbReference type="EMBL" id="KAI9196132.1"/>
    </source>
</evidence>
<accession>A0AAD5JM63</accession>
<reference evidence="2" key="2">
    <citation type="submission" date="2023-02" db="EMBL/GenBank/DDBJ databases">
        <authorList>
            <person name="Swenson N.G."/>
            <person name="Wegrzyn J.L."/>
            <person name="Mcevoy S.L."/>
        </authorList>
    </citation>
    <scope>NUCLEOTIDE SEQUENCE</scope>
    <source>
        <strain evidence="2">91603</strain>
        <tissue evidence="2">Leaf</tissue>
    </source>
</reference>
<sequence length="124" mass="14210">MISSSNPRLEDPGAVRKRDSKQEESVLFELPRYTSMEFHHSTEKHKGKKSLRDLEGLDLFKELHQMESLHIYSTVASLKGQKASLHNLHTTNNADGDESAFTPSRRTDRWQCRFSGGSWPDSIH</sequence>
<feature type="region of interest" description="Disordered" evidence="1">
    <location>
        <begin position="1"/>
        <end position="23"/>
    </location>
</feature>
<evidence type="ECO:0000313" key="3">
    <source>
        <dbReference type="Proteomes" id="UP001064489"/>
    </source>
</evidence>
<protein>
    <submittedName>
        <fullName evidence="2">Uncharacterized protein</fullName>
    </submittedName>
</protein>
<dbReference type="EMBL" id="JAJSOW010000003">
    <property type="protein sequence ID" value="KAI9196132.1"/>
    <property type="molecule type" value="Genomic_DNA"/>
</dbReference>
<reference evidence="2" key="1">
    <citation type="journal article" date="2022" name="Plant J.">
        <title>Strategies of tolerance reflected in two North American maple genomes.</title>
        <authorList>
            <person name="McEvoy S.L."/>
            <person name="Sezen U.U."/>
            <person name="Trouern-Trend A."/>
            <person name="McMahon S.M."/>
            <person name="Schaberg P.G."/>
            <person name="Yang J."/>
            <person name="Wegrzyn J.L."/>
            <person name="Swenson N.G."/>
        </authorList>
    </citation>
    <scope>NUCLEOTIDE SEQUENCE</scope>
    <source>
        <strain evidence="2">91603</strain>
    </source>
</reference>
<dbReference type="Proteomes" id="UP001064489">
    <property type="component" value="Chromosome 1"/>
</dbReference>
<dbReference type="AlphaFoldDB" id="A0AAD5JM63"/>
<name>A0AAD5JM63_ACENE</name>
<proteinExistence type="predicted"/>
<comment type="caution">
    <text evidence="2">The sequence shown here is derived from an EMBL/GenBank/DDBJ whole genome shotgun (WGS) entry which is preliminary data.</text>
</comment>
<organism evidence="2 3">
    <name type="scientific">Acer negundo</name>
    <name type="common">Box elder</name>
    <dbReference type="NCBI Taxonomy" id="4023"/>
    <lineage>
        <taxon>Eukaryota</taxon>
        <taxon>Viridiplantae</taxon>
        <taxon>Streptophyta</taxon>
        <taxon>Embryophyta</taxon>
        <taxon>Tracheophyta</taxon>
        <taxon>Spermatophyta</taxon>
        <taxon>Magnoliopsida</taxon>
        <taxon>eudicotyledons</taxon>
        <taxon>Gunneridae</taxon>
        <taxon>Pentapetalae</taxon>
        <taxon>rosids</taxon>
        <taxon>malvids</taxon>
        <taxon>Sapindales</taxon>
        <taxon>Sapindaceae</taxon>
        <taxon>Hippocastanoideae</taxon>
        <taxon>Acereae</taxon>
        <taxon>Acer</taxon>
    </lineage>
</organism>
<keyword evidence="3" id="KW-1185">Reference proteome</keyword>